<dbReference type="OrthoDB" id="9789954at2"/>
<evidence type="ECO:0000313" key="2">
    <source>
        <dbReference type="EMBL" id="TGJ77323.1"/>
    </source>
</evidence>
<dbReference type="Proteomes" id="UP000297714">
    <property type="component" value="Unassembled WGS sequence"/>
</dbReference>
<name>A0A4Z0YER3_9FIRM</name>
<evidence type="ECO:0000313" key="3">
    <source>
        <dbReference type="Proteomes" id="UP000297714"/>
    </source>
</evidence>
<dbReference type="InterPro" id="IPR018656">
    <property type="entry name" value="DUF2087"/>
</dbReference>
<keyword evidence="3" id="KW-1185">Reference proteome</keyword>
<gene>
    <name evidence="2" type="ORF">CAGA_06920</name>
</gene>
<protein>
    <recommendedName>
        <fullName evidence="1">DUF2087 domain-containing protein</fullName>
    </recommendedName>
</protein>
<evidence type="ECO:0000259" key="1">
    <source>
        <dbReference type="Pfam" id="PF09860"/>
    </source>
</evidence>
<organism evidence="2 3">
    <name type="scientific">Caproiciproducens galactitolivorans</name>
    <dbReference type="NCBI Taxonomy" id="642589"/>
    <lineage>
        <taxon>Bacteria</taxon>
        <taxon>Bacillati</taxon>
        <taxon>Bacillota</taxon>
        <taxon>Clostridia</taxon>
        <taxon>Eubacteriales</taxon>
        <taxon>Acutalibacteraceae</taxon>
        <taxon>Caproiciproducens</taxon>
    </lineage>
</organism>
<dbReference type="EMBL" id="SRMQ01000002">
    <property type="protein sequence ID" value="TGJ77323.1"/>
    <property type="molecule type" value="Genomic_DNA"/>
</dbReference>
<reference evidence="2 3" key="1">
    <citation type="submission" date="2019-04" db="EMBL/GenBank/DDBJ databases">
        <authorList>
            <person name="Poehlein A."/>
            <person name="Bengelsdorf F.R."/>
            <person name="Duerre P."/>
            <person name="Daniel R."/>
        </authorList>
    </citation>
    <scope>NUCLEOTIDE SEQUENCE [LARGE SCALE GENOMIC DNA]</scope>
    <source>
        <strain evidence="2 3">BS-1</strain>
    </source>
</reference>
<comment type="caution">
    <text evidence="2">The sequence shown here is derived from an EMBL/GenBank/DDBJ whole genome shotgun (WGS) entry which is preliminary data.</text>
</comment>
<accession>A0A4Z0YER3</accession>
<sequence length="99" mass="11422">MEDFTIAPEEEEKILKNVFSSLEPLKLKVLSSKAKKRAVIYKKIAGQFEKGKKYTELEVNGILKQIYPEDHSTLRRGLIDLGYLARMSDGSVYWLKEND</sequence>
<dbReference type="Pfam" id="PF09860">
    <property type="entry name" value="DUF2087"/>
    <property type="match status" value="1"/>
</dbReference>
<proteinExistence type="predicted"/>
<feature type="domain" description="DUF2087" evidence="1">
    <location>
        <begin position="26"/>
        <end position="95"/>
    </location>
</feature>
<dbReference type="RefSeq" id="WP_135657731.1">
    <property type="nucleotide sequence ID" value="NZ_JAJUFJ010000002.1"/>
</dbReference>
<dbReference type="AlphaFoldDB" id="A0A4Z0YER3"/>